<evidence type="ECO:0008006" key="4">
    <source>
        <dbReference type="Google" id="ProtNLM"/>
    </source>
</evidence>
<keyword evidence="3" id="KW-1185">Reference proteome</keyword>
<comment type="similarity">
    <text evidence="1">Belongs to the ComF/GntX family.</text>
</comment>
<dbReference type="EMBL" id="AP024485">
    <property type="protein sequence ID" value="BCS88203.1"/>
    <property type="molecule type" value="Genomic_DNA"/>
</dbReference>
<dbReference type="Proteomes" id="UP001053296">
    <property type="component" value="Chromosome"/>
</dbReference>
<proteinExistence type="inferred from homology"/>
<dbReference type="CDD" id="cd06223">
    <property type="entry name" value="PRTases_typeI"/>
    <property type="match status" value="1"/>
</dbReference>
<dbReference type="SUPFAM" id="SSF53271">
    <property type="entry name" value="PRTase-like"/>
    <property type="match status" value="1"/>
</dbReference>
<dbReference type="InterPro" id="IPR051910">
    <property type="entry name" value="ComF/GntX_DNA_util-trans"/>
</dbReference>
<organism evidence="2 3">
    <name type="scientific">Pseudodesulfovibrio sediminis</name>
    <dbReference type="NCBI Taxonomy" id="2810563"/>
    <lineage>
        <taxon>Bacteria</taxon>
        <taxon>Pseudomonadati</taxon>
        <taxon>Thermodesulfobacteriota</taxon>
        <taxon>Desulfovibrionia</taxon>
        <taxon>Desulfovibrionales</taxon>
        <taxon>Desulfovibrionaceae</taxon>
    </lineage>
</organism>
<dbReference type="InterPro" id="IPR029057">
    <property type="entry name" value="PRTase-like"/>
</dbReference>
<evidence type="ECO:0000313" key="3">
    <source>
        <dbReference type="Proteomes" id="UP001053296"/>
    </source>
</evidence>
<reference evidence="2" key="1">
    <citation type="journal article" date="2022" name="Arch. Microbiol.">
        <title>Pseudodesulfovibrio sediminis sp. nov., a mesophilic and neutrophilic sulfate-reducing bacterium isolated from sediment of a brackish lake.</title>
        <authorList>
            <person name="Takahashi A."/>
            <person name="Kojima H."/>
            <person name="Watanabe M."/>
            <person name="Fukui M."/>
        </authorList>
    </citation>
    <scope>NUCLEOTIDE SEQUENCE</scope>
    <source>
        <strain evidence="2">SF6</strain>
    </source>
</reference>
<dbReference type="InterPro" id="IPR000836">
    <property type="entry name" value="PRTase_dom"/>
</dbReference>
<protein>
    <recommendedName>
        <fullName evidence="4">Phosphoribosyltransferase</fullName>
    </recommendedName>
</protein>
<evidence type="ECO:0000313" key="2">
    <source>
        <dbReference type="EMBL" id="BCS88203.1"/>
    </source>
</evidence>
<name>A0ABM8I3C3_9BACT</name>
<dbReference type="PANTHER" id="PTHR47505:SF1">
    <property type="entry name" value="DNA UTILIZATION PROTEIN YHGH"/>
    <property type="match status" value="1"/>
</dbReference>
<sequence>MFHGIYEGLLRELVINYKFTGNIGQSTLLGTMVCETFARAHARIPDCIVPVPLHTRRLQKRGFNQSLELSRLLSRKINRPLLSHGLHRVRNTPPQTRLGHRERQENIRDAFVADRELIEGKNILLVDDVFTTGATLSECAITLRRAGASGTDVLVLARAVQD</sequence>
<evidence type="ECO:0000256" key="1">
    <source>
        <dbReference type="ARBA" id="ARBA00008007"/>
    </source>
</evidence>
<accession>A0ABM8I3C3</accession>
<dbReference type="Gene3D" id="3.40.50.2020">
    <property type="match status" value="1"/>
</dbReference>
<dbReference type="PANTHER" id="PTHR47505">
    <property type="entry name" value="DNA UTILIZATION PROTEIN YHGH"/>
    <property type="match status" value="1"/>
</dbReference>
<gene>
    <name evidence="2" type="ORF">PSDVSF_14450</name>
</gene>